<dbReference type="Proteomes" id="UP000182692">
    <property type="component" value="Unassembled WGS sequence"/>
</dbReference>
<dbReference type="OrthoDB" id="19849at2"/>
<dbReference type="PANTHER" id="PTHR35093">
    <property type="entry name" value="OUTER MEMBRANE PROTEIN NMB0088-RELATED"/>
    <property type="match status" value="1"/>
</dbReference>
<comment type="similarity">
    <text evidence="2">Belongs to the OmpP1/FadL family.</text>
</comment>
<keyword evidence="5 8" id="KW-0732">Signal</keyword>
<evidence type="ECO:0000256" key="4">
    <source>
        <dbReference type="ARBA" id="ARBA00022692"/>
    </source>
</evidence>
<evidence type="ECO:0000256" key="2">
    <source>
        <dbReference type="ARBA" id="ARBA00008163"/>
    </source>
</evidence>
<evidence type="ECO:0000256" key="3">
    <source>
        <dbReference type="ARBA" id="ARBA00022452"/>
    </source>
</evidence>
<dbReference type="SUPFAM" id="SSF56935">
    <property type="entry name" value="Porins"/>
    <property type="match status" value="1"/>
</dbReference>
<evidence type="ECO:0000256" key="1">
    <source>
        <dbReference type="ARBA" id="ARBA00004571"/>
    </source>
</evidence>
<accession>A0A1I5LDC8</accession>
<comment type="subcellular location">
    <subcellularLocation>
        <location evidence="1">Cell outer membrane</location>
        <topology evidence="1">Multi-pass membrane protein</topology>
    </subcellularLocation>
</comment>
<evidence type="ECO:0000256" key="5">
    <source>
        <dbReference type="ARBA" id="ARBA00022729"/>
    </source>
</evidence>
<dbReference type="RefSeq" id="WP_074925473.1">
    <property type="nucleotide sequence ID" value="NZ_FOWR01000005.1"/>
</dbReference>
<evidence type="ECO:0000256" key="7">
    <source>
        <dbReference type="ARBA" id="ARBA00023237"/>
    </source>
</evidence>
<proteinExistence type="inferred from homology"/>
<evidence type="ECO:0000313" key="10">
    <source>
        <dbReference type="Proteomes" id="UP000182692"/>
    </source>
</evidence>
<feature type="chain" id="PRO_5010166050" evidence="8">
    <location>
        <begin position="35"/>
        <end position="413"/>
    </location>
</feature>
<keyword evidence="4" id="KW-0812">Transmembrane</keyword>
<dbReference type="STRING" id="1121869.SAMN03084138_00935"/>
<evidence type="ECO:0000256" key="8">
    <source>
        <dbReference type="SAM" id="SignalP"/>
    </source>
</evidence>
<dbReference type="Gene3D" id="2.40.160.60">
    <property type="entry name" value="Outer membrane protein transport protein (OMPP1/FadL/TodX)"/>
    <property type="match status" value="1"/>
</dbReference>
<dbReference type="GeneID" id="35872444"/>
<dbReference type="PANTHER" id="PTHR35093:SF3">
    <property type="entry name" value="LONG-CHAIN FATTY ACID TRANSPORT PROTEIN"/>
    <property type="match status" value="1"/>
</dbReference>
<dbReference type="GO" id="GO:0015483">
    <property type="term" value="F:long-chain fatty acid transporting porin activity"/>
    <property type="evidence" value="ECO:0007669"/>
    <property type="project" value="TreeGrafter"/>
</dbReference>
<feature type="signal peptide" evidence="8">
    <location>
        <begin position="1"/>
        <end position="34"/>
    </location>
</feature>
<organism evidence="9 10">
    <name type="scientific">Enterovibrio norvegicus DSM 15893</name>
    <dbReference type="NCBI Taxonomy" id="1121869"/>
    <lineage>
        <taxon>Bacteria</taxon>
        <taxon>Pseudomonadati</taxon>
        <taxon>Pseudomonadota</taxon>
        <taxon>Gammaproteobacteria</taxon>
        <taxon>Vibrionales</taxon>
        <taxon>Vibrionaceae</taxon>
        <taxon>Enterovibrio</taxon>
    </lineage>
</organism>
<sequence>MLVSHCSKARLSKTALTGVAMFVSSALSINTAHAAGYQIAFDSASGLGRAYAGEAAIGDTAAAMGRNPAIMTLFERAEFSGALVYFDADIDVVGASDTQSSSDTVPSNVVPASYYVRPLSEKLAVGLGIYSNYGLATELKDGFASPDIAGETSLLSVNINPAIAYQITPMVSLGAGVSLIYATGEVKRENLLSWEGDDVAFGWNIGSLVTLDENNRFGLAYRAGVDVNLEGDFTDHTPGLVAVPGGGTVSSSSTVPLPATAEFSGFHQLNDNIAIHYSALWTQWSDYTEFKATGSGCSVTGGICFLKPESYDDSWRWAIGTTYQLNEAVKLRAGFALDEKAGETTLSVPDQDAYWYSAGINYVHDANWSFDAGLAYMDRSDETFTETSLFAGSNEYETKGYLIIAGVQANYRF</sequence>
<dbReference type="GO" id="GO:0009279">
    <property type="term" value="C:cell outer membrane"/>
    <property type="evidence" value="ECO:0007669"/>
    <property type="project" value="UniProtKB-SubCell"/>
</dbReference>
<dbReference type="InterPro" id="IPR005017">
    <property type="entry name" value="OMPP1/FadL/TodX"/>
</dbReference>
<dbReference type="Pfam" id="PF03349">
    <property type="entry name" value="Toluene_X"/>
    <property type="match status" value="1"/>
</dbReference>
<keyword evidence="3" id="KW-1134">Transmembrane beta strand</keyword>
<keyword evidence="6" id="KW-0472">Membrane</keyword>
<name>A0A1I5LDC8_9GAMM</name>
<dbReference type="AlphaFoldDB" id="A0A1I5LDC8"/>
<dbReference type="EMBL" id="FOWR01000005">
    <property type="protein sequence ID" value="SFO95185.1"/>
    <property type="molecule type" value="Genomic_DNA"/>
</dbReference>
<gene>
    <name evidence="9" type="ORF">SAMN03084138_00935</name>
</gene>
<reference evidence="9 10" key="1">
    <citation type="submission" date="2016-10" db="EMBL/GenBank/DDBJ databases">
        <authorList>
            <person name="de Groot N.N."/>
        </authorList>
    </citation>
    <scope>NUCLEOTIDE SEQUENCE [LARGE SCALE GENOMIC DNA]</scope>
    <source>
        <strain evidence="9 10">DSM 15893</strain>
    </source>
</reference>
<protein>
    <submittedName>
        <fullName evidence="9">Long-chain fatty acid transport protein</fullName>
    </submittedName>
</protein>
<evidence type="ECO:0000256" key="6">
    <source>
        <dbReference type="ARBA" id="ARBA00023136"/>
    </source>
</evidence>
<keyword evidence="7" id="KW-0998">Cell outer membrane</keyword>
<evidence type="ECO:0000313" key="9">
    <source>
        <dbReference type="EMBL" id="SFO95185.1"/>
    </source>
</evidence>